<dbReference type="GO" id="GO:0016887">
    <property type="term" value="F:ATP hydrolysis activity"/>
    <property type="evidence" value="ECO:0007669"/>
    <property type="project" value="InterPro"/>
</dbReference>
<dbReference type="EMBL" id="AP024169">
    <property type="protein sequence ID" value="BCN32122.1"/>
    <property type="molecule type" value="Genomic_DNA"/>
</dbReference>
<evidence type="ECO:0000313" key="3">
    <source>
        <dbReference type="EMBL" id="BCN32122.1"/>
    </source>
</evidence>
<keyword evidence="4" id="KW-1185">Reference proteome</keyword>
<dbReference type="RefSeq" id="WP_271713195.1">
    <property type="nucleotide sequence ID" value="NZ_AP024169.1"/>
</dbReference>
<feature type="domain" description="ATPase AAA-3" evidence="1">
    <location>
        <begin position="36"/>
        <end position="166"/>
    </location>
</feature>
<dbReference type="SUPFAM" id="SSF52540">
    <property type="entry name" value="P-loop containing nucleoside triphosphate hydrolases"/>
    <property type="match status" value="1"/>
</dbReference>
<name>A0A7R7IE06_9FIRM</name>
<dbReference type="PANTHER" id="PTHR42759">
    <property type="entry name" value="MOXR FAMILY PROTEIN"/>
    <property type="match status" value="1"/>
</dbReference>
<dbReference type="KEGG" id="ahb:bsdtb5_34170"/>
<dbReference type="PIRSF" id="PIRSF002849">
    <property type="entry name" value="AAA_ATPase_chaperone_MoxR_prd"/>
    <property type="match status" value="1"/>
</dbReference>
<dbReference type="Gene3D" id="3.40.50.300">
    <property type="entry name" value="P-loop containing nucleotide triphosphate hydrolases"/>
    <property type="match status" value="1"/>
</dbReference>
<gene>
    <name evidence="3" type="ORF">bsdtb5_34170</name>
</gene>
<evidence type="ECO:0000259" key="1">
    <source>
        <dbReference type="Pfam" id="PF07726"/>
    </source>
</evidence>
<dbReference type="Pfam" id="PF17863">
    <property type="entry name" value="AAA_lid_2"/>
    <property type="match status" value="1"/>
</dbReference>
<dbReference type="Pfam" id="PF07726">
    <property type="entry name" value="AAA_3"/>
    <property type="match status" value="1"/>
</dbReference>
<protein>
    <submittedName>
        <fullName evidence="3">ATPase</fullName>
    </submittedName>
</protein>
<dbReference type="AlphaFoldDB" id="A0A7R7IE06"/>
<feature type="domain" description="ChlI/MoxR AAA lid" evidence="2">
    <location>
        <begin position="227"/>
        <end position="299"/>
    </location>
</feature>
<evidence type="ECO:0000313" key="4">
    <source>
        <dbReference type="Proteomes" id="UP000595897"/>
    </source>
</evidence>
<dbReference type="InterPro" id="IPR041628">
    <property type="entry name" value="ChlI/MoxR_AAA_lid"/>
</dbReference>
<dbReference type="Gene3D" id="1.10.8.80">
    <property type="entry name" value="Magnesium chelatase subunit I, C-Terminal domain"/>
    <property type="match status" value="1"/>
</dbReference>
<dbReference type="InterPro" id="IPR011703">
    <property type="entry name" value="ATPase_AAA-3"/>
</dbReference>
<sequence>MLENNAALIIKEVKKNVIGKDGVIRKVLCALLAHGHILIEDIPGLGKTTMAMAFSKAMGLKAGRMQFTPDVLPSDLVGFHMFDKDTGEMKFHPGAVFCNLFLADEINRTSPKTQSALLEVMEEGKVTIDGVTRKLKEPFIVLATQNPSGSIGTQMLPESQLDRFMIKLSMGYPDAIDEVEILKSKRNNQAEVHAVITQDIFLEMQKEVEQVFIHDNVYSYIVNLIKETREHSFIELGASPRASVALTRMSSAYAWLLGRDYVIPEDVAAVFQDVVSHRILLNSKARIKYITKEQIITQILENVKKPNTRTKVNALRNADMIRNTDKVRNEDTIRTANGFGHYK</sequence>
<dbReference type="Proteomes" id="UP000595897">
    <property type="component" value="Chromosome"/>
</dbReference>
<dbReference type="PANTHER" id="PTHR42759:SF5">
    <property type="entry name" value="METHANOL DEHYDROGENASE REGULATOR"/>
    <property type="match status" value="1"/>
</dbReference>
<dbReference type="InterPro" id="IPR050764">
    <property type="entry name" value="CbbQ/NirQ/NorQ/GpvN"/>
</dbReference>
<evidence type="ECO:0000259" key="2">
    <source>
        <dbReference type="Pfam" id="PF17863"/>
    </source>
</evidence>
<dbReference type="GO" id="GO:0005524">
    <property type="term" value="F:ATP binding"/>
    <property type="evidence" value="ECO:0007669"/>
    <property type="project" value="InterPro"/>
</dbReference>
<proteinExistence type="predicted"/>
<reference evidence="3 4" key="1">
    <citation type="submission" date="2020-11" db="EMBL/GenBank/DDBJ databases">
        <title>Draft genome sequencing of a Lachnospiraceae strain isolated from anoxic soil subjected to BSD treatment.</title>
        <authorList>
            <person name="Uek A."/>
            <person name="Tonouchi A."/>
        </authorList>
    </citation>
    <scope>NUCLEOTIDE SEQUENCE [LARGE SCALE GENOMIC DNA]</scope>
    <source>
        <strain evidence="3 4">TB5</strain>
    </source>
</reference>
<organism evidence="3 4">
    <name type="scientific">Anaeromicropila herbilytica</name>
    <dbReference type="NCBI Taxonomy" id="2785025"/>
    <lineage>
        <taxon>Bacteria</taxon>
        <taxon>Bacillati</taxon>
        <taxon>Bacillota</taxon>
        <taxon>Clostridia</taxon>
        <taxon>Lachnospirales</taxon>
        <taxon>Lachnospiraceae</taxon>
        <taxon>Anaeromicropila</taxon>
    </lineage>
</organism>
<dbReference type="InterPro" id="IPR027417">
    <property type="entry name" value="P-loop_NTPase"/>
</dbReference>
<accession>A0A7R7IE06</accession>